<comment type="caution">
    <text evidence="1">The sequence shown here is derived from an EMBL/GenBank/DDBJ whole genome shotgun (WGS) entry which is preliminary data.</text>
</comment>
<reference evidence="1 2" key="1">
    <citation type="submission" date="2020-01" db="EMBL/GenBank/DDBJ databases">
        <title>Identification and distribution of gene clusters putatively required for synthesis of sphingolipid metabolism inhibitors in phylogenetically diverse species of the filamentous fungus Fusarium.</title>
        <authorList>
            <person name="Kim H.-S."/>
            <person name="Busman M."/>
            <person name="Brown D.W."/>
            <person name="Divon H."/>
            <person name="Uhlig S."/>
            <person name="Proctor R.H."/>
        </authorList>
    </citation>
    <scope>NUCLEOTIDE SEQUENCE [LARGE SCALE GENOMIC DNA]</scope>
    <source>
        <strain evidence="1 2">NRRL 20459</strain>
    </source>
</reference>
<dbReference type="AlphaFoldDB" id="A0A8H4PG26"/>
<dbReference type="EMBL" id="JAADYS010000630">
    <property type="protein sequence ID" value="KAF4468346.1"/>
    <property type="molecule type" value="Genomic_DNA"/>
</dbReference>
<dbReference type="Proteomes" id="UP000554235">
    <property type="component" value="Unassembled WGS sequence"/>
</dbReference>
<accession>A0A8H4PG26</accession>
<dbReference type="OrthoDB" id="7250310at2759"/>
<evidence type="ECO:0000313" key="2">
    <source>
        <dbReference type="Proteomes" id="UP000554235"/>
    </source>
</evidence>
<keyword evidence="2" id="KW-1185">Reference proteome</keyword>
<dbReference type="InterPro" id="IPR009030">
    <property type="entry name" value="Growth_fac_rcpt_cys_sf"/>
</dbReference>
<dbReference type="SUPFAM" id="SSF57184">
    <property type="entry name" value="Growth factor receptor domain"/>
    <property type="match status" value="1"/>
</dbReference>
<organism evidence="1 2">
    <name type="scientific">Fusarium albosuccineum</name>
    <dbReference type="NCBI Taxonomy" id="1237068"/>
    <lineage>
        <taxon>Eukaryota</taxon>
        <taxon>Fungi</taxon>
        <taxon>Dikarya</taxon>
        <taxon>Ascomycota</taxon>
        <taxon>Pezizomycotina</taxon>
        <taxon>Sordariomycetes</taxon>
        <taxon>Hypocreomycetidae</taxon>
        <taxon>Hypocreales</taxon>
        <taxon>Nectriaceae</taxon>
        <taxon>Fusarium</taxon>
        <taxon>Fusarium decemcellulare species complex</taxon>
    </lineage>
</organism>
<protein>
    <submittedName>
        <fullName evidence="1">Uncharacterized protein</fullName>
    </submittedName>
</protein>
<sequence length="239" mass="25538">MTDREATATNKDGRCVATKHPTCHDGYIYDKTSHKCLVSGGVPHCRDGLFWDGKHCINTEEAKCEKGYVRDGNRCVSLNDPRCPDGLNFDVTSNGCVSKDGPECPDGTTFDGLKCASSKSPDYPHPGTKYDPKTKECTPGKPPSCPDHAELRDGRCVLRALPECPEGTERKDDKFASKIPPGCNDGPTIVDGHCVSPDPPTCGDGAVWDGSRYVIGTRTSCFNLEVCPPAGACALPASS</sequence>
<name>A0A8H4PG26_9HYPO</name>
<gene>
    <name evidence="1" type="ORF">FALBO_4768</name>
</gene>
<proteinExistence type="predicted"/>
<evidence type="ECO:0000313" key="1">
    <source>
        <dbReference type="EMBL" id="KAF4468346.1"/>
    </source>
</evidence>